<comment type="similarity">
    <text evidence="1">Belongs to the AfsR/DnrI/RedD regulatory family.</text>
</comment>
<dbReference type="GO" id="GO:0003677">
    <property type="term" value="F:DNA binding"/>
    <property type="evidence" value="ECO:0007669"/>
    <property type="project" value="UniProtKB-UniRule"/>
</dbReference>
<dbReference type="CDD" id="cd15831">
    <property type="entry name" value="BTAD"/>
    <property type="match status" value="1"/>
</dbReference>
<proteinExistence type="inferred from homology"/>
<evidence type="ECO:0000313" key="8">
    <source>
        <dbReference type="Proteomes" id="UP001165092"/>
    </source>
</evidence>
<dbReference type="Gene3D" id="1.10.10.10">
    <property type="entry name" value="Winged helix-like DNA-binding domain superfamily/Winged helix DNA-binding domain"/>
    <property type="match status" value="1"/>
</dbReference>
<dbReference type="RefSeq" id="WP_285761574.1">
    <property type="nucleotide sequence ID" value="NZ_BSQG01000011.1"/>
</dbReference>
<feature type="DNA-binding region" description="OmpR/PhoB-type" evidence="5">
    <location>
        <begin position="1"/>
        <end position="101"/>
    </location>
</feature>
<organism evidence="7 8">
    <name type="scientific">Nocardiopsis ansamitocini</name>
    <dbReference type="NCBI Taxonomy" id="1670832"/>
    <lineage>
        <taxon>Bacteria</taxon>
        <taxon>Bacillati</taxon>
        <taxon>Actinomycetota</taxon>
        <taxon>Actinomycetes</taxon>
        <taxon>Streptosporangiales</taxon>
        <taxon>Nocardiopsidaceae</taxon>
        <taxon>Nocardiopsis</taxon>
    </lineage>
</organism>
<dbReference type="PRINTS" id="PR00364">
    <property type="entry name" value="DISEASERSIST"/>
</dbReference>
<dbReference type="InterPro" id="IPR051677">
    <property type="entry name" value="AfsR-DnrI-RedD_regulator"/>
</dbReference>
<dbReference type="SUPFAM" id="SSF48452">
    <property type="entry name" value="TPR-like"/>
    <property type="match status" value="1"/>
</dbReference>
<evidence type="ECO:0000256" key="4">
    <source>
        <dbReference type="ARBA" id="ARBA00023163"/>
    </source>
</evidence>
<evidence type="ECO:0000256" key="3">
    <source>
        <dbReference type="ARBA" id="ARBA00023125"/>
    </source>
</evidence>
<dbReference type="Pfam" id="PF03704">
    <property type="entry name" value="BTAD"/>
    <property type="match status" value="1"/>
</dbReference>
<keyword evidence="8" id="KW-1185">Reference proteome</keyword>
<dbReference type="SUPFAM" id="SSF52540">
    <property type="entry name" value="P-loop containing nucleoside triphosphate hydrolases"/>
    <property type="match status" value="1"/>
</dbReference>
<dbReference type="InterPro" id="IPR001867">
    <property type="entry name" value="OmpR/PhoB-type_DNA-bd"/>
</dbReference>
<evidence type="ECO:0000256" key="1">
    <source>
        <dbReference type="ARBA" id="ARBA00005820"/>
    </source>
</evidence>
<dbReference type="InterPro" id="IPR027417">
    <property type="entry name" value="P-loop_NTPase"/>
</dbReference>
<dbReference type="Proteomes" id="UP001165092">
    <property type="component" value="Unassembled WGS sequence"/>
</dbReference>
<dbReference type="Gene3D" id="3.40.50.300">
    <property type="entry name" value="P-loop containing nucleotide triphosphate hydrolases"/>
    <property type="match status" value="1"/>
</dbReference>
<dbReference type="Pfam" id="PF00486">
    <property type="entry name" value="Trans_reg_C"/>
    <property type="match status" value="1"/>
</dbReference>
<sequence>MTHVTHVHLLGEVAVRVEGREVNLGPAKQRAVFSVLAMHANRVVSRDELIQGVWGAKVPATVESSIYTYVARLRRLLEPQRSARSPSEVLIQDGSGYQFRTSPQLIDVQLFDRHLQQARCHGSGGNLDDAVAELDAALSHWKGLAFAGLSGPFIEVERNRLDALKFTAMEERLWALIELGRHQEAIGELSTLALVHPLREKVRSLLMRAYHESGRRAEALAEFRDIRTRLVTELGIEPGVDLQNAHERILREDTSRRQAVTPSALPVTRNGRIVPAQLPRDISALRGREEELQRLRRLATHPEAADKTPVFAIDGPPGVGKSVFAIRFAHQISTDFADGQLYLDMRGFSENSAPLTATDAKEILLGGLGISVPAGMDTDPQQQAGFYRSALAGRRLLIVLDNVRFVEQVRPLLPGGSSCLVLVTSRNRLSGLAVRDGASLITLDGLCEWDAVAVMEEVIVRGGGTPPSYERLGAIARMCGYVPVALCAAAEKIATSGPDPVEEMIVQDGLLELLDLGSDPLTSIRSALLSSYRTLSPQAARMLLALGRADTPDFDLSAAAKLACTNSPETWRGLNLLNRSSLVQQGTDGRFRMNALVRAYARALNAKDMQGFDSSVC</sequence>
<name>A0A9W6ULF6_9ACTN</name>
<dbReference type="GO" id="GO:0006355">
    <property type="term" value="P:regulation of DNA-templated transcription"/>
    <property type="evidence" value="ECO:0007669"/>
    <property type="project" value="InterPro"/>
</dbReference>
<dbReference type="InterPro" id="IPR016032">
    <property type="entry name" value="Sig_transdc_resp-reg_C-effctor"/>
</dbReference>
<evidence type="ECO:0000313" key="7">
    <source>
        <dbReference type="EMBL" id="GLU50030.1"/>
    </source>
</evidence>
<dbReference type="CDD" id="cd00383">
    <property type="entry name" value="trans_reg_C"/>
    <property type="match status" value="1"/>
</dbReference>
<keyword evidence="3 5" id="KW-0238">DNA-binding</keyword>
<gene>
    <name evidence="7" type="ORF">Nans01_43810</name>
</gene>
<comment type="caution">
    <text evidence="7">The sequence shown here is derived from an EMBL/GenBank/DDBJ whole genome shotgun (WGS) entry which is preliminary data.</text>
</comment>
<dbReference type="InterPro" id="IPR005158">
    <property type="entry name" value="BTAD"/>
</dbReference>
<evidence type="ECO:0000256" key="2">
    <source>
        <dbReference type="ARBA" id="ARBA00023015"/>
    </source>
</evidence>
<keyword evidence="4" id="KW-0804">Transcription</keyword>
<dbReference type="SUPFAM" id="SSF46894">
    <property type="entry name" value="C-terminal effector domain of the bipartite response regulators"/>
    <property type="match status" value="1"/>
</dbReference>
<dbReference type="AlphaFoldDB" id="A0A9W6ULF6"/>
<dbReference type="EMBL" id="BSQG01000011">
    <property type="protein sequence ID" value="GLU50030.1"/>
    <property type="molecule type" value="Genomic_DNA"/>
</dbReference>
<evidence type="ECO:0000259" key="6">
    <source>
        <dbReference type="PROSITE" id="PS51755"/>
    </source>
</evidence>
<dbReference type="PANTHER" id="PTHR35807">
    <property type="entry name" value="TRANSCRIPTIONAL REGULATOR REDD-RELATED"/>
    <property type="match status" value="1"/>
</dbReference>
<accession>A0A9W6ULF6</accession>
<dbReference type="Gene3D" id="1.25.40.10">
    <property type="entry name" value="Tetratricopeptide repeat domain"/>
    <property type="match status" value="1"/>
</dbReference>
<reference evidence="7" key="1">
    <citation type="submission" date="2023-02" db="EMBL/GenBank/DDBJ databases">
        <title>Nocardiopsis ansamitocini NBRC 112285.</title>
        <authorList>
            <person name="Ichikawa N."/>
            <person name="Sato H."/>
            <person name="Tonouchi N."/>
        </authorList>
    </citation>
    <scope>NUCLEOTIDE SEQUENCE</scope>
    <source>
        <strain evidence="7">NBRC 112285</strain>
    </source>
</reference>
<feature type="domain" description="OmpR/PhoB-type" evidence="6">
    <location>
        <begin position="1"/>
        <end position="101"/>
    </location>
</feature>
<protein>
    <recommendedName>
        <fullName evidence="6">OmpR/PhoB-type domain-containing protein</fullName>
    </recommendedName>
</protein>
<evidence type="ECO:0000256" key="5">
    <source>
        <dbReference type="PROSITE-ProRule" id="PRU01091"/>
    </source>
</evidence>
<dbReference type="PROSITE" id="PS51755">
    <property type="entry name" value="OMPR_PHOB"/>
    <property type="match status" value="1"/>
</dbReference>
<dbReference type="PANTHER" id="PTHR35807:SF1">
    <property type="entry name" value="TRANSCRIPTIONAL REGULATOR REDD"/>
    <property type="match status" value="1"/>
</dbReference>
<dbReference type="InterPro" id="IPR036388">
    <property type="entry name" value="WH-like_DNA-bd_sf"/>
</dbReference>
<dbReference type="SMART" id="SM00862">
    <property type="entry name" value="Trans_reg_C"/>
    <property type="match status" value="1"/>
</dbReference>
<dbReference type="SMART" id="SM01043">
    <property type="entry name" value="BTAD"/>
    <property type="match status" value="1"/>
</dbReference>
<dbReference type="GO" id="GO:0000160">
    <property type="term" value="P:phosphorelay signal transduction system"/>
    <property type="evidence" value="ECO:0007669"/>
    <property type="project" value="InterPro"/>
</dbReference>
<keyword evidence="2" id="KW-0805">Transcription regulation</keyword>
<dbReference type="InterPro" id="IPR011990">
    <property type="entry name" value="TPR-like_helical_dom_sf"/>
</dbReference>